<dbReference type="AlphaFoldDB" id="A0A368BK51"/>
<evidence type="ECO:0000256" key="5">
    <source>
        <dbReference type="ARBA" id="ARBA00022840"/>
    </source>
</evidence>
<dbReference type="PROSITE" id="PS50893">
    <property type="entry name" value="ABC_TRANSPORTER_2"/>
    <property type="match status" value="1"/>
</dbReference>
<evidence type="ECO:0000256" key="2">
    <source>
        <dbReference type="ARBA" id="ARBA00022448"/>
    </source>
</evidence>
<feature type="domain" description="ABC transporter" evidence="6">
    <location>
        <begin position="4"/>
        <end position="236"/>
    </location>
</feature>
<accession>A0A368BK51</accession>
<dbReference type="InterPro" id="IPR027417">
    <property type="entry name" value="P-loop_NTPase"/>
</dbReference>
<dbReference type="PROSITE" id="PS00211">
    <property type="entry name" value="ABC_TRANSPORTER_1"/>
    <property type="match status" value="1"/>
</dbReference>
<evidence type="ECO:0000256" key="1">
    <source>
        <dbReference type="ARBA" id="ARBA00005417"/>
    </source>
</evidence>
<dbReference type="InterPro" id="IPR017871">
    <property type="entry name" value="ABC_transporter-like_CS"/>
</dbReference>
<dbReference type="CDD" id="cd03263">
    <property type="entry name" value="ABC_subfamily_A"/>
    <property type="match status" value="1"/>
</dbReference>
<dbReference type="InterPro" id="IPR050763">
    <property type="entry name" value="ABC_transporter_ATP-binding"/>
</dbReference>
<organism evidence="7 8">
    <name type="scientific">SAR86 cluster bacterium</name>
    <dbReference type="NCBI Taxonomy" id="2030880"/>
    <lineage>
        <taxon>Bacteria</taxon>
        <taxon>Pseudomonadati</taxon>
        <taxon>Pseudomonadota</taxon>
        <taxon>Gammaproteobacteria</taxon>
        <taxon>SAR86 cluster</taxon>
    </lineage>
</organism>
<keyword evidence="3" id="KW-0536">Nodulation</keyword>
<dbReference type="InterPro" id="IPR003439">
    <property type="entry name" value="ABC_transporter-like_ATP-bd"/>
</dbReference>
<name>A0A368BK51_9GAMM</name>
<dbReference type="Gene3D" id="3.40.50.300">
    <property type="entry name" value="P-loop containing nucleotide triphosphate hydrolases"/>
    <property type="match status" value="1"/>
</dbReference>
<dbReference type="GO" id="GO:0016887">
    <property type="term" value="F:ATP hydrolysis activity"/>
    <property type="evidence" value="ECO:0007669"/>
    <property type="project" value="InterPro"/>
</dbReference>
<dbReference type="Proteomes" id="UP000253032">
    <property type="component" value="Unassembled WGS sequence"/>
</dbReference>
<comment type="caution">
    <text evidence="7">The sequence shown here is derived from an EMBL/GenBank/DDBJ whole genome shotgun (WGS) entry which is preliminary data.</text>
</comment>
<evidence type="ECO:0000313" key="7">
    <source>
        <dbReference type="EMBL" id="RCL37683.1"/>
    </source>
</evidence>
<comment type="similarity">
    <text evidence="1">Belongs to the ABC transporter superfamily.</text>
</comment>
<evidence type="ECO:0000313" key="8">
    <source>
        <dbReference type="Proteomes" id="UP000253032"/>
    </source>
</evidence>
<dbReference type="Pfam" id="PF00005">
    <property type="entry name" value="ABC_tran"/>
    <property type="match status" value="1"/>
</dbReference>
<dbReference type="PANTHER" id="PTHR42711:SF5">
    <property type="entry name" value="ABC TRANSPORTER ATP-BINDING PROTEIN NATA"/>
    <property type="match status" value="1"/>
</dbReference>
<gene>
    <name evidence="7" type="ORF">DBW98_03545</name>
</gene>
<reference evidence="7 8" key="1">
    <citation type="journal article" date="2018" name="Microbiome">
        <title>Fine metagenomic profile of the Mediterranean stratified and mixed water columns revealed by assembly and recruitment.</title>
        <authorList>
            <person name="Haro-Moreno J.M."/>
            <person name="Lopez-Perez M."/>
            <person name="De La Torre J.R."/>
            <person name="Picazo A."/>
            <person name="Camacho A."/>
            <person name="Rodriguez-Valera F."/>
        </authorList>
    </citation>
    <scope>NUCLEOTIDE SEQUENCE [LARGE SCALE GENOMIC DNA]</scope>
    <source>
        <strain evidence="7">MED-G84</strain>
    </source>
</reference>
<evidence type="ECO:0000259" key="6">
    <source>
        <dbReference type="PROSITE" id="PS50893"/>
    </source>
</evidence>
<keyword evidence="2" id="KW-0813">Transport</keyword>
<keyword evidence="5 7" id="KW-0067">ATP-binding</keyword>
<sequence>MPIISAKNLIKKYPNPEKSGETFFAVKDVNLNIEEGEIFGLLGPNGAGKTTTLEMLEGLNNFDEGSIEIDGIDVKVNPYELKKIIGVQLQSNEYFDRLNLSDLLNLFAALYSTSIKPEEILSNVQLENKISALPDELSGGQRQRFSIACALVHNPKILFLDEPTTGLDPQAKRNLWQLAKTLNENGMTIVITTHNMEEAEFLCDRIAIMDQGSIIAQDTPQQLIADHAAEIPERRLQGNLEDVFLNLTGLGLRE</sequence>
<protein>
    <submittedName>
        <fullName evidence="7">ABC transporter ATP-binding protein</fullName>
    </submittedName>
</protein>
<dbReference type="PANTHER" id="PTHR42711">
    <property type="entry name" value="ABC TRANSPORTER ATP-BINDING PROTEIN"/>
    <property type="match status" value="1"/>
</dbReference>
<dbReference type="SMART" id="SM00382">
    <property type="entry name" value="AAA"/>
    <property type="match status" value="1"/>
</dbReference>
<evidence type="ECO:0000256" key="4">
    <source>
        <dbReference type="ARBA" id="ARBA00022741"/>
    </source>
</evidence>
<keyword evidence="4" id="KW-0547">Nucleotide-binding</keyword>
<proteinExistence type="inferred from homology"/>
<evidence type="ECO:0000256" key="3">
    <source>
        <dbReference type="ARBA" id="ARBA00022458"/>
    </source>
</evidence>
<dbReference type="SUPFAM" id="SSF52540">
    <property type="entry name" value="P-loop containing nucleoside triphosphate hydrolases"/>
    <property type="match status" value="1"/>
</dbReference>
<dbReference type="InterPro" id="IPR003593">
    <property type="entry name" value="AAA+_ATPase"/>
</dbReference>
<dbReference type="EMBL" id="QOPC01000019">
    <property type="protein sequence ID" value="RCL37683.1"/>
    <property type="molecule type" value="Genomic_DNA"/>
</dbReference>
<dbReference type="GO" id="GO:0005524">
    <property type="term" value="F:ATP binding"/>
    <property type="evidence" value="ECO:0007669"/>
    <property type="project" value="UniProtKB-KW"/>
</dbReference>